<name>R6IMN9_9FIRM</name>
<feature type="transmembrane region" description="Helical" evidence="1">
    <location>
        <begin position="488"/>
        <end position="508"/>
    </location>
</feature>
<keyword evidence="1" id="KW-0472">Membrane</keyword>
<feature type="transmembrane region" description="Helical" evidence="1">
    <location>
        <begin position="435"/>
        <end position="453"/>
    </location>
</feature>
<feature type="transmembrane region" description="Helical" evidence="1">
    <location>
        <begin position="340"/>
        <end position="362"/>
    </location>
</feature>
<keyword evidence="1" id="KW-0812">Transmembrane</keyword>
<evidence type="ECO:0000256" key="1">
    <source>
        <dbReference type="SAM" id="Phobius"/>
    </source>
</evidence>
<proteinExistence type="predicted"/>
<evidence type="ECO:0000313" key="3">
    <source>
        <dbReference type="EMBL" id="CDB46646.1"/>
    </source>
</evidence>
<accession>R6IMN9</accession>
<sequence length="556" mass="62492">MIKRNFCWIVIAVFMLSQTAFAEGINLETVYPYSLEHKNIYKTVGSATNPFYINIESYDAPEPQDVNVEILLPEGLTFNEDDDWQGVKTAKGLIIKRSWTLPANYGQNFDLLYLRANEKLTEGKHDIVVKVSGKSWQKNNNITFTHEFGEKNADAINLQEKQLDSSKFNWYIQSVTLPVDNLGNKDDRIQERTIYIKDTALESFRNRMTGDGATNWAAVFNHPAAHLLLEMRNPQQDTRILKFRAELIDKSTGETAVGLCTASQSDNETEHGWSGKSGIEDASTAMISLDGKKSQAFIIPLYVDYFRVVEGEYNLRVTVFGNGQEKIQEVPITIAKKRSMGLFAVAFSFGCFILVCLTIGQLKKCIFDIGAKGAITIALFAAVAFGSIVVPTTLFGDLLHVFLGPFSGLLTGVLNGVLLYLLVMSLLVIYRKPGIVALMFLLKWMLAGLMFGRFTPLGILSYMVYIVVLESILYISGFYRKQELTSGYVFIVAILIGTADAFITMINLEQMMFFYRLYYADWYIGLYMLINGLLYSSIGSWLGYKVGIKLQQVMGE</sequence>
<organism evidence="3">
    <name type="scientific">Phascolarctobacterium faecium</name>
    <dbReference type="NCBI Taxonomy" id="33025"/>
    <lineage>
        <taxon>Bacteria</taxon>
        <taxon>Bacillati</taxon>
        <taxon>Bacillota</taxon>
        <taxon>Negativicutes</taxon>
        <taxon>Acidaminococcales</taxon>
        <taxon>Acidaminococcaceae</taxon>
        <taxon>Phascolarctobacterium</taxon>
    </lineage>
</organism>
<keyword evidence="1" id="KW-1133">Transmembrane helix</keyword>
<feature type="transmembrane region" description="Helical" evidence="1">
    <location>
        <begin position="520"/>
        <end position="544"/>
    </location>
</feature>
<dbReference type="EMBL" id="CBDS010000087">
    <property type="protein sequence ID" value="CDB46646.1"/>
    <property type="molecule type" value="Genomic_DNA"/>
</dbReference>
<comment type="caution">
    <text evidence="3">The sequence shown here is derived from an EMBL/GenBank/DDBJ whole genome shotgun (WGS) entry which is preliminary data.</text>
</comment>
<dbReference type="HOGENOM" id="CLU_506003_0_0_9"/>
<protein>
    <submittedName>
        <fullName evidence="3">Uncharacterized protein</fullName>
    </submittedName>
</protein>
<dbReference type="AlphaFoldDB" id="R6IMN9"/>
<dbReference type="eggNOG" id="COG1361">
    <property type="taxonomic scope" value="Bacteria"/>
</dbReference>
<evidence type="ECO:0000256" key="2">
    <source>
        <dbReference type="SAM" id="SignalP"/>
    </source>
</evidence>
<feature type="chain" id="PRO_5004420744" evidence="2">
    <location>
        <begin position="23"/>
        <end position="556"/>
    </location>
</feature>
<feature type="signal peptide" evidence="2">
    <location>
        <begin position="1"/>
        <end position="22"/>
    </location>
</feature>
<feature type="transmembrane region" description="Helical" evidence="1">
    <location>
        <begin position="459"/>
        <end position="476"/>
    </location>
</feature>
<dbReference type="STRING" id="1262914.BN533_01702"/>
<reference evidence="3" key="1">
    <citation type="submission" date="2012-11" db="EMBL/GenBank/DDBJ databases">
        <title>Dependencies among metagenomic species, viruses, plasmids and units of genetic variation.</title>
        <authorList>
            <person name="Nielsen H.B."/>
            <person name="Almeida M."/>
            <person name="Juncker A.S."/>
            <person name="Rasmussen S."/>
            <person name="Li J."/>
            <person name="Sunagawa S."/>
            <person name="Plichta D."/>
            <person name="Gautier L."/>
            <person name="Le Chatelier E."/>
            <person name="Peletier E."/>
            <person name="Bonde I."/>
            <person name="Nielsen T."/>
            <person name="Manichanh C."/>
            <person name="Arumugam M."/>
            <person name="Batto J."/>
            <person name="Santos M.B.Q.D."/>
            <person name="Blom N."/>
            <person name="Borruel N."/>
            <person name="Burgdorf K.S."/>
            <person name="Boumezbeur F."/>
            <person name="Casellas F."/>
            <person name="Dore J."/>
            <person name="Guarner F."/>
            <person name="Hansen T."/>
            <person name="Hildebrand F."/>
            <person name="Kaas R.S."/>
            <person name="Kennedy S."/>
            <person name="Kristiansen K."/>
            <person name="Kultima J.R."/>
            <person name="Leonard P."/>
            <person name="Levenez F."/>
            <person name="Lund O."/>
            <person name="Moumen B."/>
            <person name="Le Paslier D."/>
            <person name="Pons N."/>
            <person name="Pedersen O."/>
            <person name="Prifti E."/>
            <person name="Qin J."/>
            <person name="Raes J."/>
            <person name="Tap J."/>
            <person name="Tims S."/>
            <person name="Ussery D.W."/>
            <person name="Yamada T."/>
            <person name="MetaHit consortium"/>
            <person name="Renault P."/>
            <person name="Sicheritz-Ponten T."/>
            <person name="Bork P."/>
            <person name="Wang J."/>
            <person name="Brunak S."/>
            <person name="Ehrlich S.D."/>
        </authorList>
    </citation>
    <scope>NUCLEOTIDE SEQUENCE [LARGE SCALE GENOMIC DNA]</scope>
</reference>
<gene>
    <name evidence="3" type="ORF">BN533_01702</name>
</gene>
<keyword evidence="2" id="KW-0732">Signal</keyword>
<feature type="transmembrane region" description="Helical" evidence="1">
    <location>
        <begin position="401"/>
        <end position="423"/>
    </location>
</feature>
<feature type="transmembrane region" description="Helical" evidence="1">
    <location>
        <begin position="374"/>
        <end position="395"/>
    </location>
</feature>